<dbReference type="eggNOG" id="KOG0266">
    <property type="taxonomic scope" value="Eukaryota"/>
</dbReference>
<evidence type="ECO:0000256" key="2">
    <source>
        <dbReference type="ARBA" id="ARBA00022737"/>
    </source>
</evidence>
<dbReference type="EMBL" id="JH687608">
    <property type="protein sequence ID" value="EIN03362.1"/>
    <property type="molecule type" value="Genomic_DNA"/>
</dbReference>
<dbReference type="PROSITE" id="PS00678">
    <property type="entry name" value="WD_REPEATS_1"/>
    <property type="match status" value="2"/>
</dbReference>
<feature type="repeat" description="WD" evidence="3">
    <location>
        <begin position="346"/>
        <end position="387"/>
    </location>
</feature>
<dbReference type="AlphaFoldDB" id="R7S0N5"/>
<dbReference type="PROSITE" id="PS50294">
    <property type="entry name" value="WD_REPEATS_REGION"/>
    <property type="match status" value="7"/>
</dbReference>
<gene>
    <name evidence="4" type="ORF">PUNSTDRAFT_78319</name>
</gene>
<feature type="repeat" description="WD" evidence="3">
    <location>
        <begin position="54"/>
        <end position="88"/>
    </location>
</feature>
<feature type="repeat" description="WD" evidence="3">
    <location>
        <begin position="389"/>
        <end position="430"/>
    </location>
</feature>
<dbReference type="GO" id="GO:1990234">
    <property type="term" value="C:transferase complex"/>
    <property type="evidence" value="ECO:0007669"/>
    <property type="project" value="UniProtKB-ARBA"/>
</dbReference>
<dbReference type="InterPro" id="IPR001680">
    <property type="entry name" value="WD40_rpt"/>
</dbReference>
<dbReference type="InterPro" id="IPR015943">
    <property type="entry name" value="WD40/YVTN_repeat-like_dom_sf"/>
</dbReference>
<evidence type="ECO:0000313" key="5">
    <source>
        <dbReference type="Proteomes" id="UP000054196"/>
    </source>
</evidence>
<dbReference type="InterPro" id="IPR011047">
    <property type="entry name" value="Quinoprotein_ADH-like_sf"/>
</dbReference>
<dbReference type="PRINTS" id="PR00319">
    <property type="entry name" value="GPROTEINB"/>
</dbReference>
<sequence>MDGDDNVLCAEFSDDGKHIFFVSLGSSCCTIHVRDAATGQPARRPVRCDTDSDVCSAAFSSARDLIVVGLQDCTIQVWNTTAGQHIHTLRGHMARVLSVAFSPDSKQIVSGSSYKSVCGWDVQSEKFVHPPTVCIWDVQSEKLVHPPLQGHTAGVRSVAFSPDSNWVVSGSDDGMICLWDTTTGTLVHEPLRGRPYGISYTVQLWDPNSGQPIGSPLRGRTSSVTALAISPDGKFVVSGSLDGAVYLWDTKKQALCTTFHGHSDEVNSVAFSGDGQYIVSGSYDRTTIHIWDISTGERSQEPLEGHTDEVTSLAFSPDGKRIASGARDHTILLWDVETGQTVCAPLEGHTKPVYCVAFSPDGAYLVSSDRAGVIRIWDSATGQTICGPWRGDDDCVNSVVFSPNGRCVASGGEDGTVRVWDAVTGEAIREPFRDDCVVSTQPQSASFSPNKNHALANIQLIVPGAEQMSRFQIDDSFTLKDDGWLMGPDDRRLIWIPVQNRDIWRPQNRRTIIALGAVTTLDLSNFAHGEKWAECYEESSS</sequence>
<dbReference type="OrthoDB" id="538223at2759"/>
<feature type="repeat" description="WD" evidence="3">
    <location>
        <begin position="217"/>
        <end position="258"/>
    </location>
</feature>
<dbReference type="PANTHER" id="PTHR22847:SF637">
    <property type="entry name" value="WD REPEAT DOMAIN 5B"/>
    <property type="match status" value="1"/>
</dbReference>
<dbReference type="InterPro" id="IPR001632">
    <property type="entry name" value="WD40_G-protein_beta-like"/>
</dbReference>
<feature type="repeat" description="WD" evidence="3">
    <location>
        <begin position="303"/>
        <end position="344"/>
    </location>
</feature>
<dbReference type="PANTHER" id="PTHR22847">
    <property type="entry name" value="WD40 REPEAT PROTEIN"/>
    <property type="match status" value="1"/>
</dbReference>
<dbReference type="CDD" id="cd00200">
    <property type="entry name" value="WD40"/>
    <property type="match status" value="1"/>
</dbReference>
<dbReference type="GO" id="GO:0005634">
    <property type="term" value="C:nucleus"/>
    <property type="evidence" value="ECO:0007669"/>
    <property type="project" value="TreeGrafter"/>
</dbReference>
<dbReference type="SMART" id="SM00320">
    <property type="entry name" value="WD40"/>
    <property type="match status" value="8"/>
</dbReference>
<evidence type="ECO:0000256" key="1">
    <source>
        <dbReference type="ARBA" id="ARBA00022574"/>
    </source>
</evidence>
<dbReference type="Proteomes" id="UP000054196">
    <property type="component" value="Unassembled WGS sequence"/>
</dbReference>
<evidence type="ECO:0000313" key="4">
    <source>
        <dbReference type="EMBL" id="EIN03362.1"/>
    </source>
</evidence>
<accession>R7S0N5</accession>
<dbReference type="InterPro" id="IPR019775">
    <property type="entry name" value="WD40_repeat_CS"/>
</dbReference>
<dbReference type="PRINTS" id="PR00320">
    <property type="entry name" value="GPROTEINBRPT"/>
</dbReference>
<dbReference type="KEGG" id="psq:PUNSTDRAFT_78319"/>
<dbReference type="InterPro" id="IPR020472">
    <property type="entry name" value="WD40_PAC1"/>
</dbReference>
<dbReference type="GeneID" id="18885809"/>
<feature type="repeat" description="WD" evidence="3">
    <location>
        <begin position="259"/>
        <end position="301"/>
    </location>
</feature>
<dbReference type="HOGENOM" id="CLU_000288_6_12_1"/>
<keyword evidence="2" id="KW-0677">Repeat</keyword>
<reference evidence="5" key="1">
    <citation type="journal article" date="2012" name="Science">
        <title>The Paleozoic origin of enzymatic lignin decomposition reconstructed from 31 fungal genomes.</title>
        <authorList>
            <person name="Floudas D."/>
            <person name="Binder M."/>
            <person name="Riley R."/>
            <person name="Barry K."/>
            <person name="Blanchette R.A."/>
            <person name="Henrissat B."/>
            <person name="Martinez A.T."/>
            <person name="Otillar R."/>
            <person name="Spatafora J.W."/>
            <person name="Yadav J.S."/>
            <person name="Aerts A."/>
            <person name="Benoit I."/>
            <person name="Boyd A."/>
            <person name="Carlson A."/>
            <person name="Copeland A."/>
            <person name="Coutinho P.M."/>
            <person name="de Vries R.P."/>
            <person name="Ferreira P."/>
            <person name="Findley K."/>
            <person name="Foster B."/>
            <person name="Gaskell J."/>
            <person name="Glotzer D."/>
            <person name="Gorecki P."/>
            <person name="Heitman J."/>
            <person name="Hesse C."/>
            <person name="Hori C."/>
            <person name="Igarashi K."/>
            <person name="Jurgens J.A."/>
            <person name="Kallen N."/>
            <person name="Kersten P."/>
            <person name="Kohler A."/>
            <person name="Kuees U."/>
            <person name="Kumar T.K.A."/>
            <person name="Kuo A."/>
            <person name="LaButti K."/>
            <person name="Larrondo L.F."/>
            <person name="Lindquist E."/>
            <person name="Ling A."/>
            <person name="Lombard V."/>
            <person name="Lucas S."/>
            <person name="Lundell T."/>
            <person name="Martin R."/>
            <person name="McLaughlin D.J."/>
            <person name="Morgenstern I."/>
            <person name="Morin E."/>
            <person name="Murat C."/>
            <person name="Nagy L.G."/>
            <person name="Nolan M."/>
            <person name="Ohm R.A."/>
            <person name="Patyshakuliyeva A."/>
            <person name="Rokas A."/>
            <person name="Ruiz-Duenas F.J."/>
            <person name="Sabat G."/>
            <person name="Salamov A."/>
            <person name="Samejima M."/>
            <person name="Schmutz J."/>
            <person name="Slot J.C."/>
            <person name="St John F."/>
            <person name="Stenlid J."/>
            <person name="Sun H."/>
            <person name="Sun S."/>
            <person name="Syed K."/>
            <person name="Tsang A."/>
            <person name="Wiebenga A."/>
            <person name="Young D."/>
            <person name="Pisabarro A."/>
            <person name="Eastwood D.C."/>
            <person name="Martin F."/>
            <person name="Cullen D."/>
            <person name="Grigoriev I.V."/>
            <person name="Hibbett D.S."/>
        </authorList>
    </citation>
    <scope>NUCLEOTIDE SEQUENCE [LARGE SCALE GENOMIC DNA]</scope>
    <source>
        <strain evidence="5">HHB-11173 SS5</strain>
    </source>
</reference>
<keyword evidence="5" id="KW-1185">Reference proteome</keyword>
<dbReference type="RefSeq" id="XP_007389409.1">
    <property type="nucleotide sequence ID" value="XM_007389347.1"/>
</dbReference>
<feature type="repeat" description="WD" evidence="3">
    <location>
        <begin position="148"/>
        <end position="189"/>
    </location>
</feature>
<organism evidence="4 5">
    <name type="scientific">Punctularia strigosozonata (strain HHB-11173)</name>
    <name type="common">White-rot fungus</name>
    <dbReference type="NCBI Taxonomy" id="741275"/>
    <lineage>
        <taxon>Eukaryota</taxon>
        <taxon>Fungi</taxon>
        <taxon>Dikarya</taxon>
        <taxon>Basidiomycota</taxon>
        <taxon>Agaricomycotina</taxon>
        <taxon>Agaricomycetes</taxon>
        <taxon>Corticiales</taxon>
        <taxon>Punctulariaceae</taxon>
        <taxon>Punctularia</taxon>
    </lineage>
</organism>
<keyword evidence="1 3" id="KW-0853">WD repeat</keyword>
<name>R7S0N5_PUNST</name>
<dbReference type="PROSITE" id="PS50082">
    <property type="entry name" value="WD_REPEATS_2"/>
    <property type="match status" value="8"/>
</dbReference>
<protein>
    <submittedName>
        <fullName evidence="4">WD40 repeat-like protein</fullName>
    </submittedName>
</protein>
<proteinExistence type="predicted"/>
<evidence type="ECO:0000256" key="3">
    <source>
        <dbReference type="PROSITE-ProRule" id="PRU00221"/>
    </source>
</evidence>
<dbReference type="SUPFAM" id="SSF50998">
    <property type="entry name" value="Quinoprotein alcohol dehydrogenase-like"/>
    <property type="match status" value="1"/>
</dbReference>
<feature type="repeat" description="WD" evidence="3">
    <location>
        <begin position="89"/>
        <end position="130"/>
    </location>
</feature>
<dbReference type="Gene3D" id="2.130.10.10">
    <property type="entry name" value="YVTN repeat-like/Quinoprotein amine dehydrogenase"/>
    <property type="match status" value="4"/>
</dbReference>
<dbReference type="Pfam" id="PF00400">
    <property type="entry name" value="WD40"/>
    <property type="match status" value="8"/>
</dbReference>